<gene>
    <name evidence="2" type="ORF">GMARGA_LOCUS27457</name>
</gene>
<name>A0ABN7W774_GIGMA</name>
<feature type="non-terminal residue" evidence="2">
    <location>
        <position position="1"/>
    </location>
</feature>
<evidence type="ECO:0000313" key="3">
    <source>
        <dbReference type="Proteomes" id="UP000789901"/>
    </source>
</evidence>
<dbReference type="Proteomes" id="UP000789901">
    <property type="component" value="Unassembled WGS sequence"/>
</dbReference>
<proteinExistence type="predicted"/>
<reference evidence="2 3" key="1">
    <citation type="submission" date="2021-06" db="EMBL/GenBank/DDBJ databases">
        <authorList>
            <person name="Kallberg Y."/>
            <person name="Tangrot J."/>
            <person name="Rosling A."/>
        </authorList>
    </citation>
    <scope>NUCLEOTIDE SEQUENCE [LARGE SCALE GENOMIC DNA]</scope>
    <source>
        <strain evidence="2 3">120-4 pot B 10/14</strain>
    </source>
</reference>
<comment type="caution">
    <text evidence="2">The sequence shown here is derived from an EMBL/GenBank/DDBJ whole genome shotgun (WGS) entry which is preliminary data.</text>
</comment>
<evidence type="ECO:0000259" key="1">
    <source>
        <dbReference type="PROSITE" id="PS51263"/>
    </source>
</evidence>
<dbReference type="Gene3D" id="3.40.20.10">
    <property type="entry name" value="Severin"/>
    <property type="match status" value="1"/>
</dbReference>
<keyword evidence="3" id="KW-1185">Reference proteome</keyword>
<dbReference type="InterPro" id="IPR029006">
    <property type="entry name" value="ADF-H/Gelsolin-like_dom_sf"/>
</dbReference>
<accession>A0ABN7W774</accession>
<feature type="domain" description="ADF-H" evidence="1">
    <location>
        <begin position="1"/>
        <end position="48"/>
    </location>
</feature>
<sequence>TPEHADNKNKFISAAGKQVLITKLDVSFQIEGTDAKEIAFETVLDKVRRLK</sequence>
<dbReference type="SUPFAM" id="SSF55753">
    <property type="entry name" value="Actin depolymerizing proteins"/>
    <property type="match status" value="1"/>
</dbReference>
<dbReference type="PROSITE" id="PS51263">
    <property type="entry name" value="ADF_H"/>
    <property type="match status" value="1"/>
</dbReference>
<organism evidence="2 3">
    <name type="scientific">Gigaspora margarita</name>
    <dbReference type="NCBI Taxonomy" id="4874"/>
    <lineage>
        <taxon>Eukaryota</taxon>
        <taxon>Fungi</taxon>
        <taxon>Fungi incertae sedis</taxon>
        <taxon>Mucoromycota</taxon>
        <taxon>Glomeromycotina</taxon>
        <taxon>Glomeromycetes</taxon>
        <taxon>Diversisporales</taxon>
        <taxon>Gigasporaceae</taxon>
        <taxon>Gigaspora</taxon>
    </lineage>
</organism>
<dbReference type="InterPro" id="IPR002108">
    <property type="entry name" value="ADF-H"/>
</dbReference>
<protein>
    <submittedName>
        <fullName evidence="2">12750_t:CDS:1</fullName>
    </submittedName>
</protein>
<evidence type="ECO:0000313" key="2">
    <source>
        <dbReference type="EMBL" id="CAG8820004.1"/>
    </source>
</evidence>
<dbReference type="EMBL" id="CAJVQB010033590">
    <property type="protein sequence ID" value="CAG8820004.1"/>
    <property type="molecule type" value="Genomic_DNA"/>
</dbReference>